<sequence>MIRLYDMNSYMRVELETDISGLAPRNFMQDVFSCPDPVICVWDGPNGSDKRRQIFPGYKVGRKAPDTGIYNGFHLTQKALEHTKAVQIKVPGYEADDVLALLARRYASKGHLVAIYSNDGDMLQLVGEFPKNVVCAAKPKVEPRYTRLYKTWCGDQSDKIPGVPRFGDTLWASNGPARLQRATDLIFAGNPAWKKQVTLQPKMFQWLEANPDLFKAYWTIVGFLDVPEELVTAHTTIGQPDYAKADATLKEFMQ</sequence>
<dbReference type="InterPro" id="IPR020046">
    <property type="entry name" value="5-3_exonucl_a-hlix_arch_N"/>
</dbReference>
<dbReference type="EMBL" id="CP159253">
    <property type="protein sequence ID" value="XCG46653.1"/>
    <property type="molecule type" value="Genomic_DNA"/>
</dbReference>
<dbReference type="Gene3D" id="3.40.50.1010">
    <property type="entry name" value="5'-nuclease"/>
    <property type="match status" value="1"/>
</dbReference>
<evidence type="ECO:0000313" key="4">
    <source>
        <dbReference type="EMBL" id="XCG46653.1"/>
    </source>
</evidence>
<dbReference type="SUPFAM" id="SSF88723">
    <property type="entry name" value="PIN domain-like"/>
    <property type="match status" value="1"/>
</dbReference>
<name>A0AAU8CIK4_9HYPH</name>
<dbReference type="SMART" id="SM00475">
    <property type="entry name" value="53EXOc"/>
    <property type="match status" value="1"/>
</dbReference>
<dbReference type="InterPro" id="IPR002421">
    <property type="entry name" value="5-3_exonuclease"/>
</dbReference>
<dbReference type="GO" id="GO:0008409">
    <property type="term" value="F:5'-3' exonuclease activity"/>
    <property type="evidence" value="ECO:0007669"/>
    <property type="project" value="InterPro"/>
</dbReference>
<dbReference type="InterPro" id="IPR038969">
    <property type="entry name" value="FEN"/>
</dbReference>
<keyword evidence="1" id="KW-0540">Nuclease</keyword>
<dbReference type="RefSeq" id="WP_353640779.1">
    <property type="nucleotide sequence ID" value="NZ_CP159253.1"/>
</dbReference>
<dbReference type="AlphaFoldDB" id="A0AAU8CIK4"/>
<dbReference type="Pfam" id="PF02739">
    <property type="entry name" value="5_3_exonuc_N"/>
    <property type="match status" value="1"/>
</dbReference>
<evidence type="ECO:0000256" key="2">
    <source>
        <dbReference type="ARBA" id="ARBA00022801"/>
    </source>
</evidence>
<feature type="domain" description="5'-3' exonuclease" evidence="3">
    <location>
        <begin position="2"/>
        <end position="238"/>
    </location>
</feature>
<organism evidence="4">
    <name type="scientific">Mesorhizobium sp. WSM2240</name>
    <dbReference type="NCBI Taxonomy" id="3228851"/>
    <lineage>
        <taxon>Bacteria</taxon>
        <taxon>Pseudomonadati</taxon>
        <taxon>Pseudomonadota</taxon>
        <taxon>Alphaproteobacteria</taxon>
        <taxon>Hyphomicrobiales</taxon>
        <taxon>Phyllobacteriaceae</taxon>
        <taxon>Mesorhizobium</taxon>
    </lineage>
</organism>
<protein>
    <recommendedName>
        <fullName evidence="3">5'-3' exonuclease domain-containing protein</fullName>
    </recommendedName>
</protein>
<proteinExistence type="predicted"/>
<dbReference type="GO" id="GO:0017108">
    <property type="term" value="F:5'-flap endonuclease activity"/>
    <property type="evidence" value="ECO:0007669"/>
    <property type="project" value="InterPro"/>
</dbReference>
<evidence type="ECO:0000259" key="3">
    <source>
        <dbReference type="SMART" id="SM00475"/>
    </source>
</evidence>
<dbReference type="PANTHER" id="PTHR42646">
    <property type="entry name" value="FLAP ENDONUCLEASE XNI"/>
    <property type="match status" value="1"/>
</dbReference>
<evidence type="ECO:0000256" key="1">
    <source>
        <dbReference type="ARBA" id="ARBA00022722"/>
    </source>
</evidence>
<gene>
    <name evidence="4" type="ORF">ABVK50_15140</name>
</gene>
<reference evidence="4" key="1">
    <citation type="submission" date="2024-06" db="EMBL/GenBank/DDBJ databases">
        <title>Mesorhizobium karijinii sp. nov., a symbiont of the iconic Swainsona formosa from arid Australia.</title>
        <authorList>
            <person name="Hill Y.J."/>
            <person name="Watkin E.L.J."/>
            <person name="O'Hara G.W."/>
            <person name="Terpolilli J."/>
            <person name="Tye M.L."/>
            <person name="Kohlmeier M.G."/>
        </authorList>
    </citation>
    <scope>NUCLEOTIDE SEQUENCE</scope>
    <source>
        <strain evidence="4">WSM2240</strain>
    </source>
</reference>
<dbReference type="PANTHER" id="PTHR42646:SF2">
    <property type="entry name" value="5'-3' EXONUCLEASE FAMILY PROTEIN"/>
    <property type="match status" value="1"/>
</dbReference>
<accession>A0AAU8CIK4</accession>
<dbReference type="GO" id="GO:0003677">
    <property type="term" value="F:DNA binding"/>
    <property type="evidence" value="ECO:0007669"/>
    <property type="project" value="InterPro"/>
</dbReference>
<dbReference type="InterPro" id="IPR029060">
    <property type="entry name" value="PIN-like_dom_sf"/>
</dbReference>
<keyword evidence="2" id="KW-0378">Hydrolase</keyword>
<dbReference type="GO" id="GO:0033567">
    <property type="term" value="P:DNA replication, Okazaki fragment processing"/>
    <property type="evidence" value="ECO:0007669"/>
    <property type="project" value="InterPro"/>
</dbReference>